<name>A0ABV7NZA3_9PSEU</name>
<proteinExistence type="predicted"/>
<dbReference type="Proteomes" id="UP001595645">
    <property type="component" value="Unassembled WGS sequence"/>
</dbReference>
<dbReference type="RefSeq" id="WP_378240295.1">
    <property type="nucleotide sequence ID" value="NZ_JBHRWK010000025.1"/>
</dbReference>
<evidence type="ECO:0000313" key="2">
    <source>
        <dbReference type="Proteomes" id="UP001595645"/>
    </source>
</evidence>
<evidence type="ECO:0000313" key="1">
    <source>
        <dbReference type="EMBL" id="MFC3451528.1"/>
    </source>
</evidence>
<organism evidence="1 2">
    <name type="scientific">Amycolatopsis speibonae</name>
    <dbReference type="NCBI Taxonomy" id="1450224"/>
    <lineage>
        <taxon>Bacteria</taxon>
        <taxon>Bacillati</taxon>
        <taxon>Actinomycetota</taxon>
        <taxon>Actinomycetes</taxon>
        <taxon>Pseudonocardiales</taxon>
        <taxon>Pseudonocardiaceae</taxon>
        <taxon>Amycolatopsis</taxon>
    </lineage>
</organism>
<reference evidence="2" key="1">
    <citation type="journal article" date="2019" name="Int. J. Syst. Evol. Microbiol.">
        <title>The Global Catalogue of Microorganisms (GCM) 10K type strain sequencing project: providing services to taxonomists for standard genome sequencing and annotation.</title>
        <authorList>
            <consortium name="The Broad Institute Genomics Platform"/>
            <consortium name="The Broad Institute Genome Sequencing Center for Infectious Disease"/>
            <person name="Wu L."/>
            <person name="Ma J."/>
        </authorList>
    </citation>
    <scope>NUCLEOTIDE SEQUENCE [LARGE SCALE GENOMIC DNA]</scope>
    <source>
        <strain evidence="2">CGMCC 4.7676</strain>
    </source>
</reference>
<gene>
    <name evidence="1" type="ORF">ACFOSH_19015</name>
</gene>
<dbReference type="EMBL" id="JBHRWK010000025">
    <property type="protein sequence ID" value="MFC3451528.1"/>
    <property type="molecule type" value="Genomic_DNA"/>
</dbReference>
<accession>A0ABV7NZA3</accession>
<comment type="caution">
    <text evidence="1">The sequence shown here is derived from an EMBL/GenBank/DDBJ whole genome shotgun (WGS) entry which is preliminary data.</text>
</comment>
<protein>
    <submittedName>
        <fullName evidence="1">Uncharacterized protein</fullName>
    </submittedName>
</protein>
<keyword evidence="2" id="KW-1185">Reference proteome</keyword>
<sequence>MPGRDVGTLLAELVEATRTGSGLRAVPEGAVRVLDMDALTVSTIHGGLPELV</sequence>